<accession>A0AAD5L4N9</accession>
<feature type="region of interest" description="Disordered" evidence="1">
    <location>
        <begin position="1"/>
        <end position="75"/>
    </location>
</feature>
<evidence type="ECO:0000313" key="2">
    <source>
        <dbReference type="EMBL" id="KAI9555986.1"/>
    </source>
</evidence>
<protein>
    <recommendedName>
        <fullName evidence="4">DUF4371 domain-containing protein</fullName>
    </recommendedName>
</protein>
<evidence type="ECO:0000256" key="1">
    <source>
        <dbReference type="SAM" id="MobiDB-lite"/>
    </source>
</evidence>
<dbReference type="AlphaFoldDB" id="A0AAD5L4N9"/>
<evidence type="ECO:0000313" key="3">
    <source>
        <dbReference type="Proteomes" id="UP000820818"/>
    </source>
</evidence>
<sequence>MEGEQQQIESEGDSGSEDESDSGSTNTNSDVRLPLKVARVQDDSQSCEEVSQHKSPSKKAKAKSTKRKKKTRASSRFLERWKQIPEFKTWLQSRHNPSRNISTAYCTACSTYLTNSKKESQRLLQYVSSGEDKKVVLATIRLCLLIDEKNLSFNLIDWLIPTLKASFPDSLILEKVMMSRKQCGSVMRFVIDETTDVTVSAALAIVAQFYSAKDKRLMVSLIEIANCCDVTAIGITDTVFEVFEMVGLKTSMLVGFCADTCNAMFGAHHSVATILRDKIQSIVTVKCNCHMSHLCSQKASLELPKICEDVVRGTCTHFSRSPKRREAFKQFQKLVECEEHMIITRSNTMANSGVCSSPCIRAIRCYGGLFSRFV</sequence>
<comment type="caution">
    <text evidence="2">The sequence shown here is derived from an EMBL/GenBank/DDBJ whole genome shotgun (WGS) entry which is preliminary data.</text>
</comment>
<feature type="compositionally biased region" description="Acidic residues" evidence="1">
    <location>
        <begin position="10"/>
        <end position="21"/>
    </location>
</feature>
<gene>
    <name evidence="2" type="ORF">GHT06_018544</name>
</gene>
<organism evidence="2 3">
    <name type="scientific">Daphnia sinensis</name>
    <dbReference type="NCBI Taxonomy" id="1820382"/>
    <lineage>
        <taxon>Eukaryota</taxon>
        <taxon>Metazoa</taxon>
        <taxon>Ecdysozoa</taxon>
        <taxon>Arthropoda</taxon>
        <taxon>Crustacea</taxon>
        <taxon>Branchiopoda</taxon>
        <taxon>Diplostraca</taxon>
        <taxon>Cladocera</taxon>
        <taxon>Anomopoda</taxon>
        <taxon>Daphniidae</taxon>
        <taxon>Daphnia</taxon>
        <taxon>Daphnia similis group</taxon>
    </lineage>
</organism>
<name>A0AAD5L4N9_9CRUS</name>
<dbReference type="PANTHER" id="PTHR37162">
    <property type="entry name" value="HAT FAMILY DIMERISATION DOMAINCONTAINING PROTEIN-RELATED"/>
    <property type="match status" value="1"/>
</dbReference>
<dbReference type="EMBL" id="WJBH02000007">
    <property type="protein sequence ID" value="KAI9555986.1"/>
    <property type="molecule type" value="Genomic_DNA"/>
</dbReference>
<proteinExistence type="predicted"/>
<dbReference type="Proteomes" id="UP000820818">
    <property type="component" value="Linkage Group LG7"/>
</dbReference>
<keyword evidence="3" id="KW-1185">Reference proteome</keyword>
<evidence type="ECO:0008006" key="4">
    <source>
        <dbReference type="Google" id="ProtNLM"/>
    </source>
</evidence>
<dbReference type="PANTHER" id="PTHR37162:SF1">
    <property type="entry name" value="BED-TYPE DOMAIN-CONTAINING PROTEIN"/>
    <property type="match status" value="1"/>
</dbReference>
<feature type="compositionally biased region" description="Basic residues" evidence="1">
    <location>
        <begin position="55"/>
        <end position="73"/>
    </location>
</feature>
<reference evidence="2 3" key="1">
    <citation type="submission" date="2022-05" db="EMBL/GenBank/DDBJ databases">
        <title>A multi-omics perspective on studying reproductive biology in Daphnia sinensis.</title>
        <authorList>
            <person name="Jia J."/>
        </authorList>
    </citation>
    <scope>NUCLEOTIDE SEQUENCE [LARGE SCALE GENOMIC DNA]</scope>
    <source>
        <strain evidence="2 3">WSL</strain>
    </source>
</reference>